<proteinExistence type="predicted"/>
<dbReference type="RefSeq" id="WP_272753229.1">
    <property type="nucleotide sequence ID" value="NZ_JAQQLF010000030.1"/>
</dbReference>
<dbReference type="EMBL" id="JAQQLF010000030">
    <property type="protein sequence ID" value="MDC7719035.1"/>
    <property type="molecule type" value="Genomic_DNA"/>
</dbReference>
<evidence type="ECO:0000313" key="2">
    <source>
        <dbReference type="EMBL" id="MDC7719035.1"/>
    </source>
</evidence>
<accession>A0ABT5J2G7</accession>
<dbReference type="InterPro" id="IPR011990">
    <property type="entry name" value="TPR-like_helical_dom_sf"/>
</dbReference>
<dbReference type="Proteomes" id="UP001219956">
    <property type="component" value="Unassembled WGS sequence"/>
</dbReference>
<reference evidence="2 3" key="1">
    <citation type="submission" date="2023-01" db="EMBL/GenBank/DDBJ databases">
        <title>Novel species of the genus Vogesella isolated from rivers.</title>
        <authorList>
            <person name="Lu H."/>
        </authorList>
    </citation>
    <scope>NUCLEOTIDE SEQUENCE [LARGE SCALE GENOMIC DNA]</scope>
    <source>
        <strain evidence="2 3">DC21W</strain>
    </source>
</reference>
<evidence type="ECO:0000256" key="1">
    <source>
        <dbReference type="SAM" id="MobiDB-lite"/>
    </source>
</evidence>
<sequence length="486" mass="52334">MLLPDDFTLLLAASPAVLLGVLLALRQRRASQPPASQLPPLKILRPQPAANPDAPPATPVASDRVPPLMPAAAAASEGAGADELQLEIGVADTDLLTEADVYLQFGYLDRAAALLRSYVDHNPPASRELARLLGLYLRLHAIDDFTEMLQRLAALGIMTEADTGQAVVEGLRIDPDNLALRVFAEDTLGWDIATVSRRIGLRRPAGASPLVAQPAGQAVTAGDGRVQLVCGSQPLAALNAHERLAICHLMPARQGVRILQQQGETATAIGTLEALLAQTRHPLTPLMDILHLYYRQADLAGFTRRLWQSFVLLGEHGAALRERLLRMGFALGRHPVLDVLASGADAARLEALGREWGFVPAGTNVEGALPLVTVQATAPAAQARHDALAEADAYLDYGQTEQALAVLEQAVFANPADVRLYPLLLDLYQRLEAADHLRMLLQHLRQTLGRPPHEIAGRLGQLRQLLKLDDPLGTHLEDDDVCQHAG</sequence>
<name>A0ABT5J2G7_9NEIS</name>
<evidence type="ECO:0000313" key="3">
    <source>
        <dbReference type="Proteomes" id="UP001219956"/>
    </source>
</evidence>
<comment type="caution">
    <text evidence="2">The sequence shown here is derived from an EMBL/GenBank/DDBJ whole genome shotgun (WGS) entry which is preliminary data.</text>
</comment>
<keyword evidence="3" id="KW-1185">Reference proteome</keyword>
<organism evidence="2 3">
    <name type="scientific">Vogesella aquatica</name>
    <dbReference type="NCBI Taxonomy" id="2984206"/>
    <lineage>
        <taxon>Bacteria</taxon>
        <taxon>Pseudomonadati</taxon>
        <taxon>Pseudomonadota</taxon>
        <taxon>Betaproteobacteria</taxon>
        <taxon>Neisseriales</taxon>
        <taxon>Chromobacteriaceae</taxon>
        <taxon>Vogesella</taxon>
    </lineage>
</organism>
<gene>
    <name evidence="2" type="ORF">PQU95_17675</name>
</gene>
<feature type="region of interest" description="Disordered" evidence="1">
    <location>
        <begin position="33"/>
        <end position="65"/>
    </location>
</feature>
<dbReference type="SUPFAM" id="SSF48452">
    <property type="entry name" value="TPR-like"/>
    <property type="match status" value="1"/>
</dbReference>
<protein>
    <submittedName>
        <fullName evidence="2">Uncharacterized protein</fullName>
    </submittedName>
</protein>